<organism evidence="1 2">
    <name type="scientific">Clostridium cadaveris</name>
    <dbReference type="NCBI Taxonomy" id="1529"/>
    <lineage>
        <taxon>Bacteria</taxon>
        <taxon>Bacillati</taxon>
        <taxon>Bacillota</taxon>
        <taxon>Clostridia</taxon>
        <taxon>Eubacteriales</taxon>
        <taxon>Clostridiaceae</taxon>
        <taxon>Clostridium</taxon>
    </lineage>
</organism>
<sequence>MRAADRLCHAGQEDVLDDRAGLQRLPHLQPVLEEIGVSDARRRGERLAESGVPTGQLQAGTRHRQAVQFVALIRSGACGAVVPVVQAVPPAGVFQQIDPALGLERRRQIA</sequence>
<reference evidence="1 2" key="1">
    <citation type="submission" date="2018-03" db="EMBL/GenBank/DDBJ databases">
        <title>The uncultured portion of the human microbiome is neutrally assembled.</title>
        <authorList>
            <person name="Jeraldo P."/>
            <person name="Boardman L."/>
            <person name="White B.A."/>
            <person name="Nelson H."/>
            <person name="Goldenfeld N."/>
            <person name="Chia N."/>
        </authorList>
    </citation>
    <scope>NUCLEOTIDE SEQUENCE [LARGE SCALE GENOMIC DNA]</scope>
    <source>
        <strain evidence="1">CIM:MAG 903</strain>
    </source>
</reference>
<dbReference type="EMBL" id="QAMZ01000050">
    <property type="protein sequence ID" value="PWL52316.1"/>
    <property type="molecule type" value="Genomic_DNA"/>
</dbReference>
<evidence type="ECO:0000313" key="1">
    <source>
        <dbReference type="EMBL" id="PWL52316.1"/>
    </source>
</evidence>
<dbReference type="AlphaFoldDB" id="A0A316M1N2"/>
<evidence type="ECO:0000313" key="2">
    <source>
        <dbReference type="Proteomes" id="UP000246114"/>
    </source>
</evidence>
<accession>A0A316M1N2</accession>
<proteinExistence type="predicted"/>
<protein>
    <submittedName>
        <fullName evidence="1">Uncharacterized protein</fullName>
    </submittedName>
</protein>
<comment type="caution">
    <text evidence="1">The sequence shown here is derived from an EMBL/GenBank/DDBJ whole genome shotgun (WGS) entry which is preliminary data.</text>
</comment>
<gene>
    <name evidence="1" type="ORF">DBY38_11355</name>
</gene>
<name>A0A316M1N2_9CLOT</name>
<dbReference type="Proteomes" id="UP000246114">
    <property type="component" value="Unassembled WGS sequence"/>
</dbReference>